<dbReference type="PANTHER" id="PTHR28206">
    <property type="entry name" value="NUCLEOPORIN POM152"/>
    <property type="match status" value="1"/>
</dbReference>
<feature type="transmembrane region" description="Helical" evidence="1">
    <location>
        <begin position="77"/>
        <end position="103"/>
    </location>
</feature>
<evidence type="ECO:0000259" key="3">
    <source>
        <dbReference type="Pfam" id="PF24097"/>
    </source>
</evidence>
<dbReference type="GO" id="GO:0006606">
    <property type="term" value="P:protein import into nucleus"/>
    <property type="evidence" value="ECO:0007669"/>
    <property type="project" value="TreeGrafter"/>
</dbReference>
<evidence type="ECO:0000259" key="5">
    <source>
        <dbReference type="Pfam" id="PF24519"/>
    </source>
</evidence>
<dbReference type="GO" id="GO:0017056">
    <property type="term" value="F:structural constituent of nuclear pore"/>
    <property type="evidence" value="ECO:0007669"/>
    <property type="project" value="InterPro"/>
</dbReference>
<feature type="domain" description="Nucleoporin POM152 immunoglobulin-like" evidence="2">
    <location>
        <begin position="540"/>
        <end position="641"/>
    </location>
</feature>
<reference evidence="7" key="1">
    <citation type="submission" date="2020-05" db="EMBL/GenBank/DDBJ databases">
        <title>Phylogenomic resolution of chytrid fungi.</title>
        <authorList>
            <person name="Stajich J.E."/>
            <person name="Amses K."/>
            <person name="Simmons R."/>
            <person name="Seto K."/>
            <person name="Myers J."/>
            <person name="Bonds A."/>
            <person name="Quandt C.A."/>
            <person name="Barry K."/>
            <person name="Liu P."/>
            <person name="Grigoriev I."/>
            <person name="Longcore J.E."/>
            <person name="James T.Y."/>
        </authorList>
    </citation>
    <scope>NUCLEOTIDE SEQUENCE</scope>
    <source>
        <strain evidence="7">JEL0513</strain>
    </source>
</reference>
<evidence type="ECO:0000256" key="1">
    <source>
        <dbReference type="SAM" id="Phobius"/>
    </source>
</evidence>
<dbReference type="InterPro" id="IPR056540">
    <property type="entry name" value="TMD_POM152"/>
</dbReference>
<dbReference type="InterPro" id="IPR056541">
    <property type="entry name" value="Ig-like_POM152"/>
</dbReference>
<keyword evidence="8" id="KW-1185">Reference proteome</keyword>
<dbReference type="InterPro" id="IPR056542">
    <property type="entry name" value="Ig-like_POM152_1st"/>
</dbReference>
<name>A0AAD5XKA0_9FUNG</name>
<dbReference type="InterPro" id="IPR056543">
    <property type="entry name" value="Ig-like_POM152_9th"/>
</dbReference>
<gene>
    <name evidence="7" type="ORF">HK100_010973</name>
</gene>
<feature type="domain" description="Nucleoporin POM152 ninth Ig-like" evidence="6">
    <location>
        <begin position="1065"/>
        <end position="1123"/>
    </location>
</feature>
<dbReference type="PANTHER" id="PTHR28206:SF1">
    <property type="entry name" value="NUCLEOPORIN POM152"/>
    <property type="match status" value="1"/>
</dbReference>
<keyword evidence="1" id="KW-1133">Transmembrane helix</keyword>
<feature type="domain" description="Nucleoporin POM152 first Ig-like" evidence="5">
    <location>
        <begin position="161"/>
        <end position="253"/>
    </location>
</feature>
<dbReference type="Pfam" id="PF23664">
    <property type="entry name" value="Ig_Pom152"/>
    <property type="match status" value="2"/>
</dbReference>
<dbReference type="InterPro" id="IPR056544">
    <property type="entry name" value="Ig_POM152"/>
</dbReference>
<dbReference type="Pfam" id="PF24097">
    <property type="entry name" value="TMD_POM152"/>
    <property type="match status" value="1"/>
</dbReference>
<dbReference type="Pfam" id="PF24312">
    <property type="entry name" value="Ig-like_POM152"/>
    <property type="match status" value="2"/>
</dbReference>
<evidence type="ECO:0000259" key="2">
    <source>
        <dbReference type="Pfam" id="PF23664"/>
    </source>
</evidence>
<feature type="domain" description="Nucleoporin POM152 Ig-like" evidence="4">
    <location>
        <begin position="453"/>
        <end position="533"/>
    </location>
</feature>
<evidence type="ECO:0000259" key="4">
    <source>
        <dbReference type="Pfam" id="PF24312"/>
    </source>
</evidence>
<comment type="caution">
    <text evidence="7">The sequence shown here is derived from an EMBL/GenBank/DDBJ whole genome shotgun (WGS) entry which is preliminary data.</text>
</comment>
<dbReference type="GO" id="GO:0006999">
    <property type="term" value="P:nuclear pore organization"/>
    <property type="evidence" value="ECO:0007669"/>
    <property type="project" value="TreeGrafter"/>
</dbReference>
<feature type="domain" description="Nucleoporin POM152 Ig-like" evidence="4">
    <location>
        <begin position="741"/>
        <end position="819"/>
    </location>
</feature>
<feature type="domain" description="Nucleoporin POM152 immunoglobulin-like" evidence="2">
    <location>
        <begin position="855"/>
        <end position="929"/>
    </location>
</feature>
<protein>
    <submittedName>
        <fullName evidence="7">Uncharacterized protein</fullName>
    </submittedName>
</protein>
<evidence type="ECO:0000259" key="6">
    <source>
        <dbReference type="Pfam" id="PF24527"/>
    </source>
</evidence>
<dbReference type="GO" id="GO:0070762">
    <property type="term" value="C:nuclear pore transmembrane ring"/>
    <property type="evidence" value="ECO:0007669"/>
    <property type="project" value="TreeGrafter"/>
</dbReference>
<dbReference type="Pfam" id="PF24527">
    <property type="entry name" value="Ig-like_Pom152_9"/>
    <property type="match status" value="1"/>
</dbReference>
<dbReference type="Pfam" id="PF24519">
    <property type="entry name" value="Ig-like_Pom152_1"/>
    <property type="match status" value="1"/>
</dbReference>
<feature type="transmembrane region" description="Helical" evidence="1">
    <location>
        <begin position="46"/>
        <end position="65"/>
    </location>
</feature>
<dbReference type="AlphaFoldDB" id="A0AAD5XKA0"/>
<dbReference type="EMBL" id="JADGJH010000063">
    <property type="protein sequence ID" value="KAJ3139796.1"/>
    <property type="molecule type" value="Genomic_DNA"/>
</dbReference>
<dbReference type="Proteomes" id="UP001211907">
    <property type="component" value="Unassembled WGS sequence"/>
</dbReference>
<dbReference type="InterPro" id="IPR037701">
    <property type="entry name" value="Pom152"/>
</dbReference>
<proteinExistence type="predicted"/>
<evidence type="ECO:0000313" key="7">
    <source>
        <dbReference type="EMBL" id="KAJ3139796.1"/>
    </source>
</evidence>
<accession>A0AAD5XKA0</accession>
<keyword evidence="1" id="KW-0812">Transmembrane</keyword>
<keyword evidence="1" id="KW-0472">Membrane</keyword>
<organism evidence="7 8">
    <name type="scientific">Physocladia obscura</name>
    <dbReference type="NCBI Taxonomy" id="109957"/>
    <lineage>
        <taxon>Eukaryota</taxon>
        <taxon>Fungi</taxon>
        <taxon>Fungi incertae sedis</taxon>
        <taxon>Chytridiomycota</taxon>
        <taxon>Chytridiomycota incertae sedis</taxon>
        <taxon>Chytridiomycetes</taxon>
        <taxon>Chytridiales</taxon>
        <taxon>Chytriomycetaceae</taxon>
        <taxon>Physocladia</taxon>
    </lineage>
</organism>
<evidence type="ECO:0000313" key="8">
    <source>
        <dbReference type="Proteomes" id="UP001211907"/>
    </source>
</evidence>
<feature type="domain" description="Nucleoporin POM152 N-terminal transmembrane" evidence="3">
    <location>
        <begin position="6"/>
        <end position="96"/>
    </location>
</feature>
<feature type="transmembrane region" description="Helical" evidence="1">
    <location>
        <begin position="12"/>
        <end position="34"/>
    </location>
</feature>
<sequence length="1256" mass="137368">MGFVLDAVTQRQIALAAFVLILAVKTHHIWWLIYSAFVDSETAHSSIDFSVLIWIALDSLFIWALKAARVPRLNFTFISTLAIWAVLIILNILVGFVVGNVWLGANDNAALASDATGYLRYIPGGLGFSSDLRLKKSLVTEFNSSHIQGSHIVKIVPPTLAKLNPNNTKFCIKPSTSSATVTIPLQIKGTPPYTIDYETVDLSGRIRKFSNITVSANGESKRGVAVYGITIQSAGIWKLTGLRDSTGMEGRVIDSVGFTEVGECPDARWILSNAAKRTTDLCVGDGIQFGVEVTAAKGGHEGVEVYYGRKIGSEDVVVRLETEINDGKREVESIWVGDQAVDEATRKRIFDLKPQKIILKETFKADIPGVFFFRLLSVLDGRNNTLVFPDSPHHQQHQQLQASAKAAISSGNIVHTVDRKTDVFVIDSHSHPTVRFEKLDAAKIRASPIDDEFSDGATASLPVVFENGGTAPWVFTVSHAASIQDADDENFIRQLRYESEKSLFNMEVNKPGVYTIGSVSDAYCEGTVSTPAQNMVHQTFPPTIAISAESIEQSCVGTIGALVNVSLTGDAPFWIDYDEVYRGVRTRRTAHVNKLRDSLSFKPILAGTYLYEFQAVGDATYTEGIPIENVSITQIIHPQSEARFTNPEQKLTKCIGDSATLPVTLIGSGPWRLTYEIIFENRKERISVEASGNERGSIDIVTPNFEAAGSYVVDLIEITDANECSWLLETQDISIEVLSQRPSAGFTKKSVLMLEGDVAQLDLALVGRQPFNVKYINKANPENVIELRGLNDHDSVRISGPGTYEVVGVSDLYCTGTAKPTLCEVKTIPKPSLSIPAKEYESINSDGIRVRPSICQNNDDSFEVLASGKAPFAIKYSIDTVDSSNGKFSRVITQEESTAGRVGKIGLITDTPGTYLYSFNRIVDDNYRRPFGPEARIVALQQTILSRPNAVFVDGRERVFQCLGDNVEDDNSAVSIKLEGLPPFDLTLELKHENHPREVIKLNGIIDRVHKFRPPTLSATGKYAIQLVTIKDSSGCERTFDREDSASGISVSVSDVARIASLNPESVCVGDVLSYTLQGTPPFTISYDFDGVAQENVQIVDPLLTLYAAEPGVVRVTGVCNNIGCCTKPARLENTVHDLPSAIVDGGHDFVEDIREGDETVIGIDFLGVPPFSFTYARRDLNGHSGNIVQGRGKKESKSEESFTITGVDTFHYDITTSQEGLFHVTAVYDKHCGFPRVHQVAGGSNAILRKKAKAD</sequence>